<keyword evidence="3" id="KW-1185">Reference proteome</keyword>
<evidence type="ECO:0000313" key="3">
    <source>
        <dbReference type="Proteomes" id="UP000652755"/>
    </source>
</evidence>
<protein>
    <submittedName>
        <fullName evidence="2">Lipopolysaccharide biosynthesis protein</fullName>
    </submittedName>
</protein>
<accession>A0ABR7KR49</accession>
<dbReference type="PANTHER" id="PTHR32309:SF13">
    <property type="entry name" value="FERRIC ENTEROBACTIN TRANSPORT PROTEIN FEPE"/>
    <property type="match status" value="1"/>
</dbReference>
<name>A0ABR7KR49_9SPHI</name>
<dbReference type="PANTHER" id="PTHR32309">
    <property type="entry name" value="TYROSINE-PROTEIN KINASE"/>
    <property type="match status" value="1"/>
</dbReference>
<proteinExistence type="predicted"/>
<evidence type="ECO:0000256" key="1">
    <source>
        <dbReference type="SAM" id="Phobius"/>
    </source>
</evidence>
<keyword evidence="1" id="KW-0812">Transmembrane</keyword>
<comment type="caution">
    <text evidence="2">The sequence shown here is derived from an EMBL/GenBank/DDBJ whole genome shotgun (WGS) entry which is preliminary data.</text>
</comment>
<dbReference type="RefSeq" id="WP_187071039.1">
    <property type="nucleotide sequence ID" value="NZ_JACRYL010000007.1"/>
</dbReference>
<evidence type="ECO:0000313" key="2">
    <source>
        <dbReference type="EMBL" id="MBC6110564.1"/>
    </source>
</evidence>
<gene>
    <name evidence="2" type="ORF">H7U22_09015</name>
</gene>
<dbReference type="InterPro" id="IPR050445">
    <property type="entry name" value="Bact_polysacc_biosynth/exp"/>
</dbReference>
<keyword evidence="1" id="KW-1133">Transmembrane helix</keyword>
<dbReference type="EMBL" id="JACRYL010000007">
    <property type="protein sequence ID" value="MBC6110564.1"/>
    <property type="molecule type" value="Genomic_DNA"/>
</dbReference>
<dbReference type="Proteomes" id="UP000652755">
    <property type="component" value="Unassembled WGS sequence"/>
</dbReference>
<feature type="transmembrane region" description="Helical" evidence="1">
    <location>
        <begin position="341"/>
        <end position="362"/>
    </location>
</feature>
<reference evidence="2 3" key="1">
    <citation type="submission" date="2020-08" db="EMBL/GenBank/DDBJ databases">
        <authorList>
            <person name="Sun Q."/>
            <person name="Inoue M."/>
        </authorList>
    </citation>
    <scope>NUCLEOTIDE SEQUENCE [LARGE SCALE GENOMIC DNA]</scope>
    <source>
        <strain evidence="2 3">CCM 8938</strain>
    </source>
</reference>
<keyword evidence="1" id="KW-0472">Membrane</keyword>
<feature type="transmembrane region" description="Helical" evidence="1">
    <location>
        <begin position="36"/>
        <end position="54"/>
    </location>
</feature>
<organism evidence="2 3">
    <name type="scientific">Pedobacter fastidiosus</name>
    <dbReference type="NCBI Taxonomy" id="2765361"/>
    <lineage>
        <taxon>Bacteria</taxon>
        <taxon>Pseudomonadati</taxon>
        <taxon>Bacteroidota</taxon>
        <taxon>Sphingobacteriia</taxon>
        <taxon>Sphingobacteriales</taxon>
        <taxon>Sphingobacteriaceae</taxon>
        <taxon>Pedobacter</taxon>
    </lineage>
</organism>
<sequence>MTTESQQHKHVESDEILLKDLILKIQEWWRYLLSKWIIILIFSLLGSGIGLYYASAKKPIYTATTTFVLEEEKAGGSLGNLGGLASMAGIDIGGGGGGIFQGDNIFDLYKSRKMIEKTLFTPLDSSSNQTLMEKYIEINRLRESWKKNPVLSKLNYGIIISDRTVKINTKEKRLRDSVIGEAVNSISKNYLTVLKPDKKLSKVQVDVKSNDEIFSKCFNQAIVKNVNDFYVQTKTKKSLKNVQILQHKVDSVKAVMNGAIYTAVAVADATPNLNPTRQVQRVAPAQRAQFSAETNKAILSSIMQNLEMSKLALMKETPLLEIIDEPVYPLTKEKFGRLKGIIIGGFIAGFLICFVLIMRRALKLVLA</sequence>